<proteinExistence type="predicted"/>
<evidence type="ECO:0000256" key="1">
    <source>
        <dbReference type="SAM" id="MobiDB-lite"/>
    </source>
</evidence>
<feature type="compositionally biased region" description="Basic and acidic residues" evidence="1">
    <location>
        <begin position="47"/>
        <end position="62"/>
    </location>
</feature>
<evidence type="ECO:0000313" key="3">
    <source>
        <dbReference type="Proteomes" id="UP000314294"/>
    </source>
</evidence>
<sequence>MEWEEEEEEEPCWLHMRHAALRSGKTGRNRAPSSPVTGAMFFGQTDDSERTMCFDVKHRQQQEEEEEDEEEEDTGNVTDEI</sequence>
<evidence type="ECO:0000313" key="2">
    <source>
        <dbReference type="EMBL" id="TNN83383.1"/>
    </source>
</evidence>
<dbReference type="EMBL" id="SRLO01000033">
    <property type="protein sequence ID" value="TNN83383.1"/>
    <property type="molecule type" value="Genomic_DNA"/>
</dbReference>
<organism evidence="2 3">
    <name type="scientific">Liparis tanakae</name>
    <name type="common">Tanaka's snailfish</name>
    <dbReference type="NCBI Taxonomy" id="230148"/>
    <lineage>
        <taxon>Eukaryota</taxon>
        <taxon>Metazoa</taxon>
        <taxon>Chordata</taxon>
        <taxon>Craniata</taxon>
        <taxon>Vertebrata</taxon>
        <taxon>Euteleostomi</taxon>
        <taxon>Actinopterygii</taxon>
        <taxon>Neopterygii</taxon>
        <taxon>Teleostei</taxon>
        <taxon>Neoteleostei</taxon>
        <taxon>Acanthomorphata</taxon>
        <taxon>Eupercaria</taxon>
        <taxon>Perciformes</taxon>
        <taxon>Cottioidei</taxon>
        <taxon>Cottales</taxon>
        <taxon>Liparidae</taxon>
        <taxon>Liparis</taxon>
    </lineage>
</organism>
<dbReference type="AlphaFoldDB" id="A0A4Z2J1Q5"/>
<gene>
    <name evidence="2" type="ORF">EYF80_006364</name>
</gene>
<reference evidence="2 3" key="1">
    <citation type="submission" date="2019-03" db="EMBL/GenBank/DDBJ databases">
        <title>First draft genome of Liparis tanakae, snailfish: a comprehensive survey of snailfish specific genes.</title>
        <authorList>
            <person name="Kim W."/>
            <person name="Song I."/>
            <person name="Jeong J.-H."/>
            <person name="Kim D."/>
            <person name="Kim S."/>
            <person name="Ryu S."/>
            <person name="Song J.Y."/>
            <person name="Lee S.K."/>
        </authorList>
    </citation>
    <scope>NUCLEOTIDE SEQUENCE [LARGE SCALE GENOMIC DNA]</scope>
    <source>
        <tissue evidence="2">Muscle</tissue>
    </source>
</reference>
<feature type="region of interest" description="Disordered" evidence="1">
    <location>
        <begin position="23"/>
        <end position="81"/>
    </location>
</feature>
<name>A0A4Z2J1Q5_9TELE</name>
<feature type="compositionally biased region" description="Acidic residues" evidence="1">
    <location>
        <begin position="63"/>
        <end position="81"/>
    </location>
</feature>
<dbReference type="Proteomes" id="UP000314294">
    <property type="component" value="Unassembled WGS sequence"/>
</dbReference>
<keyword evidence="3" id="KW-1185">Reference proteome</keyword>
<accession>A0A4Z2J1Q5</accession>
<comment type="caution">
    <text evidence="2">The sequence shown here is derived from an EMBL/GenBank/DDBJ whole genome shotgun (WGS) entry which is preliminary data.</text>
</comment>
<protein>
    <submittedName>
        <fullName evidence="2">Uncharacterized protein</fullName>
    </submittedName>
</protein>